<dbReference type="SUPFAM" id="SSF56112">
    <property type="entry name" value="Protein kinase-like (PK-like)"/>
    <property type="match status" value="1"/>
</dbReference>
<dbReference type="PROSITE" id="PS00108">
    <property type="entry name" value="PROTEIN_KINASE_ST"/>
    <property type="match status" value="1"/>
</dbReference>
<dbReference type="GO" id="GO:0008270">
    <property type="term" value="F:zinc ion binding"/>
    <property type="evidence" value="ECO:0007669"/>
    <property type="project" value="UniProtKB-KW"/>
</dbReference>
<accession>A0AAD3H1I7</accession>
<evidence type="ECO:0000259" key="14">
    <source>
        <dbReference type="PROSITE" id="PS50089"/>
    </source>
</evidence>
<reference evidence="15 16" key="1">
    <citation type="journal article" date="2021" name="Sci. Rep.">
        <title>The genome of the diatom Chaetoceros tenuissimus carries an ancient integrated fragment of an extant virus.</title>
        <authorList>
            <person name="Hongo Y."/>
            <person name="Kimura K."/>
            <person name="Takaki Y."/>
            <person name="Yoshida Y."/>
            <person name="Baba S."/>
            <person name="Kobayashi G."/>
            <person name="Nagasaki K."/>
            <person name="Hano T."/>
            <person name="Tomaru Y."/>
        </authorList>
    </citation>
    <scope>NUCLEOTIDE SEQUENCE [LARGE SCALE GENOMIC DNA]</scope>
    <source>
        <strain evidence="15 16">NIES-3715</strain>
    </source>
</reference>
<keyword evidence="16" id="KW-1185">Reference proteome</keyword>
<feature type="region of interest" description="Disordered" evidence="12">
    <location>
        <begin position="788"/>
        <end position="844"/>
    </location>
</feature>
<dbReference type="GO" id="GO:0004674">
    <property type="term" value="F:protein serine/threonine kinase activity"/>
    <property type="evidence" value="ECO:0007669"/>
    <property type="project" value="UniProtKB-KW"/>
</dbReference>
<dbReference type="InterPro" id="IPR011009">
    <property type="entry name" value="Kinase-like_dom_sf"/>
</dbReference>
<evidence type="ECO:0000256" key="11">
    <source>
        <dbReference type="PROSITE-ProRule" id="PRU10141"/>
    </source>
</evidence>
<keyword evidence="6" id="KW-0418">Kinase</keyword>
<keyword evidence="3" id="KW-0723">Serine/threonine-protein kinase</keyword>
<dbReference type="SMART" id="SM00184">
    <property type="entry name" value="RING"/>
    <property type="match status" value="1"/>
</dbReference>
<evidence type="ECO:0000256" key="6">
    <source>
        <dbReference type="ARBA" id="ARBA00022777"/>
    </source>
</evidence>
<dbReference type="Pfam" id="PF13920">
    <property type="entry name" value="zf-C3HC4_3"/>
    <property type="match status" value="1"/>
</dbReference>
<evidence type="ECO:0000256" key="2">
    <source>
        <dbReference type="ARBA" id="ARBA00012513"/>
    </source>
</evidence>
<feature type="binding site" evidence="11">
    <location>
        <position position="57"/>
    </location>
    <ligand>
        <name>ATP</name>
        <dbReference type="ChEBI" id="CHEBI:30616"/>
    </ligand>
</feature>
<evidence type="ECO:0000256" key="5">
    <source>
        <dbReference type="ARBA" id="ARBA00022741"/>
    </source>
</evidence>
<evidence type="ECO:0000256" key="7">
    <source>
        <dbReference type="ARBA" id="ARBA00022840"/>
    </source>
</evidence>
<comment type="catalytic activity">
    <reaction evidence="9">
        <text>L-seryl-[protein] + ATP = O-phospho-L-seryl-[protein] + ADP + H(+)</text>
        <dbReference type="Rhea" id="RHEA:17989"/>
        <dbReference type="Rhea" id="RHEA-COMP:9863"/>
        <dbReference type="Rhea" id="RHEA-COMP:11604"/>
        <dbReference type="ChEBI" id="CHEBI:15378"/>
        <dbReference type="ChEBI" id="CHEBI:29999"/>
        <dbReference type="ChEBI" id="CHEBI:30616"/>
        <dbReference type="ChEBI" id="CHEBI:83421"/>
        <dbReference type="ChEBI" id="CHEBI:456216"/>
        <dbReference type="EC" id="2.7.11.1"/>
    </reaction>
</comment>
<comment type="catalytic activity">
    <reaction evidence="8">
        <text>L-threonyl-[protein] + ATP = O-phospho-L-threonyl-[protein] + ADP + H(+)</text>
        <dbReference type="Rhea" id="RHEA:46608"/>
        <dbReference type="Rhea" id="RHEA-COMP:11060"/>
        <dbReference type="Rhea" id="RHEA-COMP:11605"/>
        <dbReference type="ChEBI" id="CHEBI:15378"/>
        <dbReference type="ChEBI" id="CHEBI:30013"/>
        <dbReference type="ChEBI" id="CHEBI:30616"/>
        <dbReference type="ChEBI" id="CHEBI:61977"/>
        <dbReference type="ChEBI" id="CHEBI:456216"/>
        <dbReference type="EC" id="2.7.11.1"/>
    </reaction>
</comment>
<comment type="caution">
    <text evidence="15">The sequence shown here is derived from an EMBL/GenBank/DDBJ whole genome shotgun (WGS) entry which is preliminary data.</text>
</comment>
<evidence type="ECO:0000256" key="12">
    <source>
        <dbReference type="SAM" id="MobiDB-lite"/>
    </source>
</evidence>
<dbReference type="Gene3D" id="3.30.200.20">
    <property type="entry name" value="Phosphorylase Kinase, domain 1"/>
    <property type="match status" value="1"/>
</dbReference>
<evidence type="ECO:0000256" key="10">
    <source>
        <dbReference type="PROSITE-ProRule" id="PRU00175"/>
    </source>
</evidence>
<organism evidence="15 16">
    <name type="scientific">Chaetoceros tenuissimus</name>
    <dbReference type="NCBI Taxonomy" id="426638"/>
    <lineage>
        <taxon>Eukaryota</taxon>
        <taxon>Sar</taxon>
        <taxon>Stramenopiles</taxon>
        <taxon>Ochrophyta</taxon>
        <taxon>Bacillariophyta</taxon>
        <taxon>Coscinodiscophyceae</taxon>
        <taxon>Chaetocerotophycidae</taxon>
        <taxon>Chaetocerotales</taxon>
        <taxon>Chaetocerotaceae</taxon>
        <taxon>Chaetoceros</taxon>
    </lineage>
</organism>
<dbReference type="PROSITE" id="PS50089">
    <property type="entry name" value="ZF_RING_2"/>
    <property type="match status" value="1"/>
</dbReference>
<dbReference type="InterPro" id="IPR000719">
    <property type="entry name" value="Prot_kinase_dom"/>
</dbReference>
<evidence type="ECO:0000256" key="8">
    <source>
        <dbReference type="ARBA" id="ARBA00047899"/>
    </source>
</evidence>
<evidence type="ECO:0000256" key="3">
    <source>
        <dbReference type="ARBA" id="ARBA00022527"/>
    </source>
</evidence>
<evidence type="ECO:0000259" key="13">
    <source>
        <dbReference type="PROSITE" id="PS50011"/>
    </source>
</evidence>
<dbReference type="InterPro" id="IPR013083">
    <property type="entry name" value="Znf_RING/FYVE/PHD"/>
</dbReference>
<dbReference type="GO" id="GO:0005634">
    <property type="term" value="C:nucleus"/>
    <property type="evidence" value="ECO:0007669"/>
    <property type="project" value="TreeGrafter"/>
</dbReference>
<evidence type="ECO:0000256" key="4">
    <source>
        <dbReference type="ARBA" id="ARBA00022679"/>
    </source>
</evidence>
<keyword evidence="5 11" id="KW-0547">Nucleotide-binding</keyword>
<protein>
    <recommendedName>
        <fullName evidence="2">non-specific serine/threonine protein kinase</fullName>
        <ecNumber evidence="2">2.7.11.1</ecNumber>
    </recommendedName>
</protein>
<feature type="domain" description="RING-type" evidence="14">
    <location>
        <begin position="854"/>
        <end position="895"/>
    </location>
</feature>
<feature type="domain" description="Protein kinase" evidence="13">
    <location>
        <begin position="28"/>
        <end position="359"/>
    </location>
</feature>
<dbReference type="Gene3D" id="3.90.228.10">
    <property type="match status" value="1"/>
</dbReference>
<dbReference type="InterPro" id="IPR008271">
    <property type="entry name" value="Ser/Thr_kinase_AS"/>
</dbReference>
<comment type="similarity">
    <text evidence="1">Belongs to the protein kinase superfamily. NEK Ser/Thr protein kinase family. NIMA subfamily.</text>
</comment>
<sequence length="911" mass="102201">MTSSFINANYDIPRNTGIKAFRDIEKYYKQIRCVGHGGFASVFLAKKLSSEKEYAIKIFHNEVISDEYLVENRRRRTSSTTGDANDEEEIEAFTRELAVLNKLRVNPDKDARDLSIVYVKEYFQATNFAAIVMAYANGGTLAELIDKKGNEENSMPFSERRICWYALQLSEALSYAHERNIYHHDVKSSNVLIDRQEGGKLVLTDWGSAIGEGEESFTISQLYASPELQSEYNRVSEQEESDNDTENSGIIVEGDKNDAFGLGCIILELIYCQKLVNIAEENIADIISTKGVDAVLDLPSLRLPWLSAGCDTSHEDPTIGYSYELRCFAKSLLELDPSIRYTPKEIAGPLRDDPRSPLLQSFVVAAETTILGDAITMDNIQLGMFIQFSYGEDDFDSEEEEEEADKCKIIHKDCIGVVVGLDPDGLYANCAFPTALFSFKLKSVRIGASKTNSTELKPRFEVIVGPSVDLQIDGYHSTISGCVSFQYLQRVLGIEHASRLRMGHVINPKCVVVFLDTERDIAILAPTKKNKVIEASAQPGMFPLVPWQVDPVEKKSPSVPQYWDTNEMKIVEETEPRQREIVTNLFFADRMDIQEYEILSIKRVQCNILWSIFAKKSVSIASENFGNWNWQRLFLGTFDYDPESLLLHDPTSFFYPSVHCNGLTLTGAFGAHRSRYEANNLNKIVLARAAVGKLSRDLSTQYHSKMINGEVQLPETSQVFPEYIITYRRLEGARVRQTTSTGRRRVRTNQNINLRNMMEAVTLNSRPPRNANMVDSTASSGISEAFLSSNNIPTRSPVAMGRRSLKPEGSQLTALKQREGTESANASIKPDSTRSPNEVKATDKALQKSSTKKCVICLERDVRKLLLPCGHPCLCEVCGTEQGLSKLKHKCPECRAKVKTVVSFFGRVVND</sequence>
<evidence type="ECO:0000256" key="1">
    <source>
        <dbReference type="ARBA" id="ARBA00010886"/>
    </source>
</evidence>
<keyword evidence="10" id="KW-0862">Zinc</keyword>
<dbReference type="PANTHER" id="PTHR43671:SF98">
    <property type="entry name" value="SERINE_THREONINE-PROTEIN KINASE NEK11"/>
    <property type="match status" value="1"/>
</dbReference>
<keyword evidence="10" id="KW-0479">Metal-binding</keyword>
<dbReference type="PANTHER" id="PTHR43671">
    <property type="entry name" value="SERINE/THREONINE-PROTEIN KINASE NEK"/>
    <property type="match status" value="1"/>
</dbReference>
<name>A0AAD3H1I7_9STRA</name>
<dbReference type="AlphaFoldDB" id="A0AAD3H1I7"/>
<proteinExistence type="inferred from homology"/>
<dbReference type="EMBL" id="BLLK01000022">
    <property type="protein sequence ID" value="GFH46940.1"/>
    <property type="molecule type" value="Genomic_DNA"/>
</dbReference>
<keyword evidence="7 11" id="KW-0067">ATP-binding</keyword>
<evidence type="ECO:0000313" key="16">
    <source>
        <dbReference type="Proteomes" id="UP001054902"/>
    </source>
</evidence>
<dbReference type="EC" id="2.7.11.1" evidence="2"/>
<evidence type="ECO:0000313" key="15">
    <source>
        <dbReference type="EMBL" id="GFH46940.1"/>
    </source>
</evidence>
<dbReference type="InterPro" id="IPR017441">
    <property type="entry name" value="Protein_kinase_ATP_BS"/>
</dbReference>
<dbReference type="InterPro" id="IPR050660">
    <property type="entry name" value="NEK_Ser/Thr_kinase"/>
</dbReference>
<dbReference type="PROSITE" id="PS50011">
    <property type="entry name" value="PROTEIN_KINASE_DOM"/>
    <property type="match status" value="1"/>
</dbReference>
<dbReference type="Pfam" id="PF00069">
    <property type="entry name" value="Pkinase"/>
    <property type="match status" value="1"/>
</dbReference>
<keyword evidence="10" id="KW-0863">Zinc-finger</keyword>
<keyword evidence="4" id="KW-0808">Transferase</keyword>
<dbReference type="GO" id="GO:0005524">
    <property type="term" value="F:ATP binding"/>
    <property type="evidence" value="ECO:0007669"/>
    <property type="project" value="UniProtKB-UniRule"/>
</dbReference>
<dbReference type="Proteomes" id="UP001054902">
    <property type="component" value="Unassembled WGS sequence"/>
</dbReference>
<evidence type="ECO:0000256" key="9">
    <source>
        <dbReference type="ARBA" id="ARBA00048679"/>
    </source>
</evidence>
<dbReference type="SUPFAM" id="SSF57850">
    <property type="entry name" value="RING/U-box"/>
    <property type="match status" value="1"/>
</dbReference>
<dbReference type="Gene3D" id="1.10.510.10">
    <property type="entry name" value="Transferase(Phosphotransferase) domain 1"/>
    <property type="match status" value="1"/>
</dbReference>
<gene>
    <name evidence="15" type="ORF">CTEN210_03414</name>
</gene>
<dbReference type="InterPro" id="IPR001841">
    <property type="entry name" value="Znf_RING"/>
</dbReference>
<dbReference type="Gene3D" id="3.30.40.10">
    <property type="entry name" value="Zinc/RING finger domain, C3HC4 (zinc finger)"/>
    <property type="match status" value="1"/>
</dbReference>
<dbReference type="PROSITE" id="PS00107">
    <property type="entry name" value="PROTEIN_KINASE_ATP"/>
    <property type="match status" value="1"/>
</dbReference>
<dbReference type="SMART" id="SM00220">
    <property type="entry name" value="S_TKc"/>
    <property type="match status" value="1"/>
</dbReference>